<protein>
    <submittedName>
        <fullName evidence="3">Acetyl-CoA carboxylase biotin carboxyl carrier protein subunit</fullName>
    </submittedName>
</protein>
<evidence type="ECO:0000313" key="4">
    <source>
        <dbReference type="Proteomes" id="UP000824090"/>
    </source>
</evidence>
<dbReference type="InterPro" id="IPR011053">
    <property type="entry name" value="Single_hybrid_motif"/>
</dbReference>
<dbReference type="InterPro" id="IPR050709">
    <property type="entry name" value="Biotin_Carboxyl_Carrier/Decarb"/>
</dbReference>
<name>A0A9D1I1Y9_9FIRM</name>
<keyword evidence="1" id="KW-0092">Biotin</keyword>
<dbReference type="PANTHER" id="PTHR45266">
    <property type="entry name" value="OXALOACETATE DECARBOXYLASE ALPHA CHAIN"/>
    <property type="match status" value="1"/>
</dbReference>
<dbReference type="FunFam" id="2.40.50.100:FF:000003">
    <property type="entry name" value="Acetyl-CoA carboxylase biotin carboxyl carrier protein"/>
    <property type="match status" value="1"/>
</dbReference>
<dbReference type="InterPro" id="IPR000089">
    <property type="entry name" value="Biotin_lipoyl"/>
</dbReference>
<proteinExistence type="predicted"/>
<dbReference type="PANTHER" id="PTHR45266:SF3">
    <property type="entry name" value="OXALOACETATE DECARBOXYLASE ALPHA CHAIN"/>
    <property type="match status" value="1"/>
</dbReference>
<sequence>MSNKVMSPLPGSVWEIKVAEGDTVEEDQVVIILEAMKMENEILTDFAGTVKKILVEKGQTVKAGDPLVEIE</sequence>
<dbReference type="Pfam" id="PF00364">
    <property type="entry name" value="Biotin_lipoyl"/>
    <property type="match status" value="1"/>
</dbReference>
<dbReference type="CDD" id="cd06850">
    <property type="entry name" value="biotinyl_domain"/>
    <property type="match status" value="1"/>
</dbReference>
<evidence type="ECO:0000259" key="2">
    <source>
        <dbReference type="PROSITE" id="PS50968"/>
    </source>
</evidence>
<comment type="caution">
    <text evidence="3">The sequence shown here is derived from an EMBL/GenBank/DDBJ whole genome shotgun (WGS) entry which is preliminary data.</text>
</comment>
<dbReference type="Gene3D" id="2.40.50.100">
    <property type="match status" value="1"/>
</dbReference>
<reference evidence="3" key="1">
    <citation type="submission" date="2020-10" db="EMBL/GenBank/DDBJ databases">
        <authorList>
            <person name="Gilroy R."/>
        </authorList>
    </citation>
    <scope>NUCLEOTIDE SEQUENCE</scope>
    <source>
        <strain evidence="3">ChiHcec3-6078</strain>
    </source>
</reference>
<feature type="domain" description="Lipoyl-binding" evidence="2">
    <location>
        <begin position="1"/>
        <end position="71"/>
    </location>
</feature>
<accession>A0A9D1I1Y9</accession>
<organism evidence="3 4">
    <name type="scientific">Candidatus Allocopromorpha excrementigallinarum</name>
    <dbReference type="NCBI Taxonomy" id="2840742"/>
    <lineage>
        <taxon>Bacteria</taxon>
        <taxon>Bacillati</taxon>
        <taxon>Bacillota</taxon>
        <taxon>Clostridia</taxon>
        <taxon>Eubacteriales</taxon>
        <taxon>Eubacteriaceae</taxon>
        <taxon>Eubacteriaceae incertae sedis</taxon>
        <taxon>Candidatus Allocopromorpha</taxon>
    </lineage>
</organism>
<dbReference type="Proteomes" id="UP000824090">
    <property type="component" value="Unassembled WGS sequence"/>
</dbReference>
<dbReference type="SUPFAM" id="SSF51230">
    <property type="entry name" value="Single hybrid motif"/>
    <property type="match status" value="1"/>
</dbReference>
<evidence type="ECO:0000256" key="1">
    <source>
        <dbReference type="ARBA" id="ARBA00023267"/>
    </source>
</evidence>
<dbReference type="PROSITE" id="PS50968">
    <property type="entry name" value="BIOTINYL_LIPOYL"/>
    <property type="match status" value="1"/>
</dbReference>
<reference evidence="3" key="2">
    <citation type="journal article" date="2021" name="PeerJ">
        <title>Extensive microbial diversity within the chicken gut microbiome revealed by metagenomics and culture.</title>
        <authorList>
            <person name="Gilroy R."/>
            <person name="Ravi A."/>
            <person name="Getino M."/>
            <person name="Pursley I."/>
            <person name="Horton D.L."/>
            <person name="Alikhan N.F."/>
            <person name="Baker D."/>
            <person name="Gharbi K."/>
            <person name="Hall N."/>
            <person name="Watson M."/>
            <person name="Adriaenssens E.M."/>
            <person name="Foster-Nyarko E."/>
            <person name="Jarju S."/>
            <person name="Secka A."/>
            <person name="Antonio M."/>
            <person name="Oren A."/>
            <person name="Chaudhuri R.R."/>
            <person name="La Ragione R."/>
            <person name="Hildebrand F."/>
            <person name="Pallen M.J."/>
        </authorList>
    </citation>
    <scope>NUCLEOTIDE SEQUENCE</scope>
    <source>
        <strain evidence="3">ChiHcec3-6078</strain>
    </source>
</reference>
<gene>
    <name evidence="3" type="ORF">IAC50_08215</name>
</gene>
<dbReference type="AlphaFoldDB" id="A0A9D1I1Y9"/>
<dbReference type="EMBL" id="DVMP01000151">
    <property type="protein sequence ID" value="HIU26459.1"/>
    <property type="molecule type" value="Genomic_DNA"/>
</dbReference>
<evidence type="ECO:0000313" key="3">
    <source>
        <dbReference type="EMBL" id="HIU26459.1"/>
    </source>
</evidence>